<keyword evidence="2" id="KW-1185">Reference proteome</keyword>
<name>A0A5C5YE86_9BACT</name>
<organism evidence="1 2">
    <name type="scientific">Allorhodopirellula solitaria</name>
    <dbReference type="NCBI Taxonomy" id="2527987"/>
    <lineage>
        <taxon>Bacteria</taxon>
        <taxon>Pseudomonadati</taxon>
        <taxon>Planctomycetota</taxon>
        <taxon>Planctomycetia</taxon>
        <taxon>Pirellulales</taxon>
        <taxon>Pirellulaceae</taxon>
        <taxon>Allorhodopirellula</taxon>
    </lineage>
</organism>
<proteinExistence type="predicted"/>
<dbReference type="InterPro" id="IPR046479">
    <property type="entry name" value="DUF6800"/>
</dbReference>
<dbReference type="Pfam" id="PF20607">
    <property type="entry name" value="DUF6800"/>
    <property type="match status" value="1"/>
</dbReference>
<protein>
    <submittedName>
        <fullName evidence="1">Uncharacterized protein</fullName>
    </submittedName>
</protein>
<dbReference type="AlphaFoldDB" id="A0A5C5YE86"/>
<comment type="caution">
    <text evidence="1">The sequence shown here is derived from an EMBL/GenBank/DDBJ whole genome shotgun (WGS) entry which is preliminary data.</text>
</comment>
<gene>
    <name evidence="1" type="ORF">CA85_16000</name>
</gene>
<sequence length="58" mass="6642">MPGTERRREIARLRARRKKTSQLLNRVKAGTIDKAEAARKLRRMTPGADEIIKREGLA</sequence>
<dbReference type="RefSeq" id="WP_186774807.1">
    <property type="nucleotide sequence ID" value="NZ_SJPK01000003.1"/>
</dbReference>
<accession>A0A5C5YE86</accession>
<dbReference type="Proteomes" id="UP000318053">
    <property type="component" value="Unassembled WGS sequence"/>
</dbReference>
<reference evidence="1 2" key="1">
    <citation type="submission" date="2019-02" db="EMBL/GenBank/DDBJ databases">
        <title>Deep-cultivation of Planctomycetes and their phenomic and genomic characterization uncovers novel biology.</title>
        <authorList>
            <person name="Wiegand S."/>
            <person name="Jogler M."/>
            <person name="Boedeker C."/>
            <person name="Pinto D."/>
            <person name="Vollmers J."/>
            <person name="Rivas-Marin E."/>
            <person name="Kohn T."/>
            <person name="Peeters S.H."/>
            <person name="Heuer A."/>
            <person name="Rast P."/>
            <person name="Oberbeckmann S."/>
            <person name="Bunk B."/>
            <person name="Jeske O."/>
            <person name="Meyerdierks A."/>
            <person name="Storesund J.E."/>
            <person name="Kallscheuer N."/>
            <person name="Luecker S."/>
            <person name="Lage O.M."/>
            <person name="Pohl T."/>
            <person name="Merkel B.J."/>
            <person name="Hornburger P."/>
            <person name="Mueller R.-W."/>
            <person name="Bruemmer F."/>
            <person name="Labrenz M."/>
            <person name="Spormann A.M."/>
            <person name="Op Den Camp H."/>
            <person name="Overmann J."/>
            <person name="Amann R."/>
            <person name="Jetten M.S.M."/>
            <person name="Mascher T."/>
            <person name="Medema M.H."/>
            <person name="Devos D.P."/>
            <person name="Kaster A.-K."/>
            <person name="Ovreas L."/>
            <person name="Rohde M."/>
            <person name="Galperin M.Y."/>
            <person name="Jogler C."/>
        </authorList>
    </citation>
    <scope>NUCLEOTIDE SEQUENCE [LARGE SCALE GENOMIC DNA]</scope>
    <source>
        <strain evidence="1 2">CA85</strain>
    </source>
</reference>
<evidence type="ECO:0000313" key="2">
    <source>
        <dbReference type="Proteomes" id="UP000318053"/>
    </source>
</evidence>
<dbReference type="EMBL" id="SJPK01000003">
    <property type="protein sequence ID" value="TWT73133.1"/>
    <property type="molecule type" value="Genomic_DNA"/>
</dbReference>
<evidence type="ECO:0000313" key="1">
    <source>
        <dbReference type="EMBL" id="TWT73133.1"/>
    </source>
</evidence>